<feature type="domain" description="DUF3817" evidence="7">
    <location>
        <begin position="10"/>
        <end position="97"/>
    </location>
</feature>
<evidence type="ECO:0000256" key="1">
    <source>
        <dbReference type="ARBA" id="ARBA00004651"/>
    </source>
</evidence>
<dbReference type="InterPro" id="IPR023845">
    <property type="entry name" value="DUF3817_TM"/>
</dbReference>
<dbReference type="PANTHER" id="PTHR40077:SF1">
    <property type="entry name" value="MEMBRANE PROTEIN"/>
    <property type="match status" value="1"/>
</dbReference>
<keyword evidence="5 6" id="KW-0472">Membrane</keyword>
<name>A0A9D2EDM3_9MICO</name>
<feature type="transmembrane region" description="Helical" evidence="6">
    <location>
        <begin position="48"/>
        <end position="66"/>
    </location>
</feature>
<evidence type="ECO:0000256" key="4">
    <source>
        <dbReference type="ARBA" id="ARBA00022989"/>
    </source>
</evidence>
<keyword evidence="2" id="KW-1003">Cell membrane</keyword>
<accession>A0A9D2EDM3</accession>
<reference evidence="8" key="1">
    <citation type="journal article" date="2021" name="PeerJ">
        <title>Extensive microbial diversity within the chicken gut microbiome revealed by metagenomics and culture.</title>
        <authorList>
            <person name="Gilroy R."/>
            <person name="Ravi A."/>
            <person name="Getino M."/>
            <person name="Pursley I."/>
            <person name="Horton D.L."/>
            <person name="Alikhan N.F."/>
            <person name="Baker D."/>
            <person name="Gharbi K."/>
            <person name="Hall N."/>
            <person name="Watson M."/>
            <person name="Adriaenssens E.M."/>
            <person name="Foster-Nyarko E."/>
            <person name="Jarju S."/>
            <person name="Secka A."/>
            <person name="Antonio M."/>
            <person name="Oren A."/>
            <person name="Chaudhuri R.R."/>
            <person name="La Ragione R."/>
            <person name="Hildebrand F."/>
            <person name="Pallen M.J."/>
        </authorList>
    </citation>
    <scope>NUCLEOTIDE SEQUENCE</scope>
    <source>
        <strain evidence="8">ChiGjej4B4-7305</strain>
    </source>
</reference>
<feature type="transmembrane region" description="Helical" evidence="6">
    <location>
        <begin position="12"/>
        <end position="36"/>
    </location>
</feature>
<keyword evidence="3 6" id="KW-0812">Transmembrane</keyword>
<dbReference type="AlphaFoldDB" id="A0A9D2EDM3"/>
<feature type="transmembrane region" description="Helical" evidence="6">
    <location>
        <begin position="128"/>
        <end position="148"/>
    </location>
</feature>
<evidence type="ECO:0000256" key="6">
    <source>
        <dbReference type="SAM" id="Phobius"/>
    </source>
</evidence>
<comment type="subcellular location">
    <subcellularLocation>
        <location evidence="1">Cell membrane</location>
        <topology evidence="1">Multi-pass membrane protein</topology>
    </subcellularLocation>
</comment>
<dbReference type="Pfam" id="PF12823">
    <property type="entry name" value="DUF3817"/>
    <property type="match status" value="1"/>
</dbReference>
<comment type="caution">
    <text evidence="8">The sequence shown here is derived from an EMBL/GenBank/DDBJ whole genome shotgun (WGS) entry which is preliminary data.</text>
</comment>
<dbReference type="GO" id="GO:0005886">
    <property type="term" value="C:plasma membrane"/>
    <property type="evidence" value="ECO:0007669"/>
    <property type="project" value="UniProtKB-SubCell"/>
</dbReference>
<evidence type="ECO:0000313" key="8">
    <source>
        <dbReference type="EMBL" id="HIZ35457.1"/>
    </source>
</evidence>
<evidence type="ECO:0000256" key="5">
    <source>
        <dbReference type="ARBA" id="ARBA00023136"/>
    </source>
</evidence>
<dbReference type="NCBIfam" id="TIGR03954">
    <property type="entry name" value="integ_memb_HG"/>
    <property type="match status" value="1"/>
</dbReference>
<keyword evidence="4 6" id="KW-1133">Transmembrane helix</keyword>
<dbReference type="PANTHER" id="PTHR40077">
    <property type="entry name" value="MEMBRANE PROTEIN-RELATED"/>
    <property type="match status" value="1"/>
</dbReference>
<protein>
    <submittedName>
        <fullName evidence="8">DUF3817 domain-containing protein</fullName>
    </submittedName>
</protein>
<dbReference type="EMBL" id="DXBY01000111">
    <property type="protein sequence ID" value="HIZ35457.1"/>
    <property type="molecule type" value="Genomic_DNA"/>
</dbReference>
<proteinExistence type="predicted"/>
<sequence length="158" mass="16842">MTAVATRPARLYGALALAEMITWALLLGGMFVKYVLDGGDVFVRIGGGIHGFVFLSYVVVTVLVAVDQRWKLPSLALGVGSAIIPFLTLPFERSAARRGMLGATWRLRSEQPATPVERVAALALKHPLLAGVVAVVGVAVVFSVLLSLGPPTEWFTSR</sequence>
<gene>
    <name evidence="8" type="ORF">H9815_06740</name>
</gene>
<evidence type="ECO:0000313" key="9">
    <source>
        <dbReference type="Proteomes" id="UP000824037"/>
    </source>
</evidence>
<evidence type="ECO:0000256" key="2">
    <source>
        <dbReference type="ARBA" id="ARBA00022475"/>
    </source>
</evidence>
<evidence type="ECO:0000259" key="7">
    <source>
        <dbReference type="Pfam" id="PF12823"/>
    </source>
</evidence>
<reference evidence="8" key="2">
    <citation type="submission" date="2021-04" db="EMBL/GenBank/DDBJ databases">
        <authorList>
            <person name="Gilroy R."/>
        </authorList>
    </citation>
    <scope>NUCLEOTIDE SEQUENCE</scope>
    <source>
        <strain evidence="8">ChiGjej4B4-7305</strain>
    </source>
</reference>
<dbReference type="Proteomes" id="UP000824037">
    <property type="component" value="Unassembled WGS sequence"/>
</dbReference>
<organism evidence="8 9">
    <name type="scientific">Candidatus Ruania gallistercoris</name>
    <dbReference type="NCBI Taxonomy" id="2838746"/>
    <lineage>
        <taxon>Bacteria</taxon>
        <taxon>Bacillati</taxon>
        <taxon>Actinomycetota</taxon>
        <taxon>Actinomycetes</taxon>
        <taxon>Micrococcales</taxon>
        <taxon>Ruaniaceae</taxon>
        <taxon>Ruania</taxon>
    </lineage>
</organism>
<evidence type="ECO:0000256" key="3">
    <source>
        <dbReference type="ARBA" id="ARBA00022692"/>
    </source>
</evidence>